<comment type="caution">
    <text evidence="1">The sequence shown here is derived from an EMBL/GenBank/DDBJ whole genome shotgun (WGS) entry which is preliminary data.</text>
</comment>
<evidence type="ECO:0000313" key="1">
    <source>
        <dbReference type="EMBL" id="ORD96619.1"/>
    </source>
</evidence>
<accession>A0A1X0Q9Y5</accession>
<dbReference type="Proteomes" id="UP000192356">
    <property type="component" value="Unassembled WGS sequence"/>
</dbReference>
<evidence type="ECO:0000313" key="2">
    <source>
        <dbReference type="Proteomes" id="UP000192356"/>
    </source>
</evidence>
<dbReference type="VEuPathDB" id="MicrosporidiaDB:HERIO_1452"/>
<dbReference type="AlphaFoldDB" id="A0A1X0Q9Y5"/>
<gene>
    <name evidence="1" type="ORF">HERIO_1452</name>
</gene>
<protein>
    <submittedName>
        <fullName evidence="1">Uncharacterized protein</fullName>
    </submittedName>
</protein>
<name>A0A1X0Q9Y5_9MICR</name>
<organism evidence="1 2">
    <name type="scientific">Hepatospora eriocheir</name>
    <dbReference type="NCBI Taxonomy" id="1081669"/>
    <lineage>
        <taxon>Eukaryota</taxon>
        <taxon>Fungi</taxon>
        <taxon>Fungi incertae sedis</taxon>
        <taxon>Microsporidia</taxon>
        <taxon>Hepatosporidae</taxon>
        <taxon>Hepatospora</taxon>
    </lineage>
</organism>
<reference evidence="1 2" key="1">
    <citation type="journal article" date="2017" name="Environ. Microbiol.">
        <title>Decay of the glycolytic pathway and adaptation to intranuclear parasitism within Enterocytozoonidae microsporidia.</title>
        <authorList>
            <person name="Wiredu Boakye D."/>
            <person name="Jaroenlak P."/>
            <person name="Prachumwat A."/>
            <person name="Williams T.A."/>
            <person name="Bateman K.S."/>
            <person name="Itsathitphaisarn O."/>
            <person name="Sritunyalucksana K."/>
            <person name="Paszkiewicz K.H."/>
            <person name="Moore K.A."/>
            <person name="Stentiford G.D."/>
            <person name="Williams B.A."/>
        </authorList>
    </citation>
    <scope>NUCLEOTIDE SEQUENCE [LARGE SCALE GENOMIC DNA]</scope>
    <source>
        <strain evidence="1 2">GB1</strain>
    </source>
</reference>
<dbReference type="OrthoDB" id="2196146at2759"/>
<dbReference type="VEuPathDB" id="MicrosporidiaDB:A0H76_800"/>
<sequence length="193" mass="23394">MFYFNPLNFVKYKLFKHGFDMDEDIALELIKSMSDLYNEELFKEASKLVKPWTFKEKITELFIEEIIKDDTTYLFKRFALEYLLLDGVQLQMFVKFCLYIANEDDLTLLKFGLNILLNLRLKKNYASYFYLIDQWKMNKNLSSLIRRIYPLANHILDNKKKSKEEWFKLLEEEKDQEEKTCLIEIYANLLEIK</sequence>
<dbReference type="EMBL" id="LVKB01000072">
    <property type="protein sequence ID" value="ORD96619.1"/>
    <property type="molecule type" value="Genomic_DNA"/>
</dbReference>
<keyword evidence="2" id="KW-1185">Reference proteome</keyword>
<proteinExistence type="predicted"/>